<protein>
    <recommendedName>
        <fullName evidence="4">adenosylmethionine decarboxylase</fullName>
        <ecNumber evidence="4">4.1.1.50</ecNumber>
    </recommendedName>
</protein>
<keyword evidence="7" id="KW-0068">Autocatalytic cleavage</keyword>
<evidence type="ECO:0000256" key="13">
    <source>
        <dbReference type="ARBA" id="ARBA00023317"/>
    </source>
</evidence>
<dbReference type="PANTHER" id="PTHR11570">
    <property type="entry name" value="S-ADENOSYLMETHIONINE DECARBOXYLASE"/>
    <property type="match status" value="1"/>
</dbReference>
<reference evidence="14" key="1">
    <citation type="journal article" date="2020" name="Stud. Mycol.">
        <title>101 Dothideomycetes genomes: a test case for predicting lifestyles and emergence of pathogens.</title>
        <authorList>
            <person name="Haridas S."/>
            <person name="Albert R."/>
            <person name="Binder M."/>
            <person name="Bloem J."/>
            <person name="Labutti K."/>
            <person name="Salamov A."/>
            <person name="Andreopoulos B."/>
            <person name="Baker S."/>
            <person name="Barry K."/>
            <person name="Bills G."/>
            <person name="Bluhm B."/>
            <person name="Cannon C."/>
            <person name="Castanera R."/>
            <person name="Culley D."/>
            <person name="Daum C."/>
            <person name="Ezra D."/>
            <person name="Gonzalez J."/>
            <person name="Henrissat B."/>
            <person name="Kuo A."/>
            <person name="Liang C."/>
            <person name="Lipzen A."/>
            <person name="Lutzoni F."/>
            <person name="Magnuson J."/>
            <person name="Mondo S."/>
            <person name="Nolan M."/>
            <person name="Ohm R."/>
            <person name="Pangilinan J."/>
            <person name="Park H.-J."/>
            <person name="Ramirez L."/>
            <person name="Alfaro M."/>
            <person name="Sun H."/>
            <person name="Tritt A."/>
            <person name="Yoshinaga Y."/>
            <person name="Zwiers L.-H."/>
            <person name="Turgeon B."/>
            <person name="Goodwin S."/>
            <person name="Spatafora J."/>
            <person name="Crous P."/>
            <person name="Grigoriev I."/>
        </authorList>
    </citation>
    <scope>NUCLEOTIDE SEQUENCE</scope>
    <source>
        <strain evidence="14">CBS 115976</strain>
    </source>
</reference>
<dbReference type="GO" id="GO:0008295">
    <property type="term" value="P:spermidine biosynthetic process"/>
    <property type="evidence" value="ECO:0007669"/>
    <property type="project" value="UniProtKB-KW"/>
</dbReference>
<name>A0A6A6UP40_9PEZI</name>
<accession>A0A6A6UP40</accession>
<keyword evidence="13" id="KW-0670">Pyruvate</keyword>
<dbReference type="Gene3D" id="3.60.90.10">
    <property type="entry name" value="S-adenosylmethionine decarboxylase"/>
    <property type="match status" value="2"/>
</dbReference>
<keyword evidence="15" id="KW-1185">Reference proteome</keyword>
<dbReference type="AlphaFoldDB" id="A0A6A6UP40"/>
<evidence type="ECO:0000313" key="14">
    <source>
        <dbReference type="EMBL" id="KAF2673486.1"/>
    </source>
</evidence>
<evidence type="ECO:0000256" key="12">
    <source>
        <dbReference type="ARBA" id="ARBA00023270"/>
    </source>
</evidence>
<evidence type="ECO:0000313" key="15">
    <source>
        <dbReference type="Proteomes" id="UP000799302"/>
    </source>
</evidence>
<keyword evidence="8" id="KW-0745">Spermidine biosynthesis</keyword>
<keyword evidence="10" id="KW-0865">Zymogen</keyword>
<comment type="cofactor">
    <cofactor evidence="1">
        <name>pyruvate</name>
        <dbReference type="ChEBI" id="CHEBI:15361"/>
    </cofactor>
</comment>
<dbReference type="PROSITE" id="PS01336">
    <property type="entry name" value="ADOMETDC"/>
    <property type="match status" value="1"/>
</dbReference>
<keyword evidence="11" id="KW-0456">Lyase</keyword>
<dbReference type="EMBL" id="MU004231">
    <property type="protein sequence ID" value="KAF2673486.1"/>
    <property type="molecule type" value="Genomic_DNA"/>
</dbReference>
<proteinExistence type="inferred from homology"/>
<keyword evidence="12" id="KW-0704">Schiff base</keyword>
<dbReference type="InterPro" id="IPR018166">
    <property type="entry name" value="S-AdoMet_deCO2ase_CS"/>
</dbReference>
<dbReference type="InterPro" id="IPR048283">
    <property type="entry name" value="AdoMetDC-like"/>
</dbReference>
<keyword evidence="9" id="KW-0620">Polyamine biosynthesis</keyword>
<dbReference type="InterPro" id="IPR001985">
    <property type="entry name" value="S-AdoMet_decarboxylase_euk"/>
</dbReference>
<evidence type="ECO:0000256" key="10">
    <source>
        <dbReference type="ARBA" id="ARBA00023145"/>
    </source>
</evidence>
<keyword evidence="5" id="KW-0949">S-adenosyl-L-methionine</keyword>
<evidence type="ECO:0000256" key="11">
    <source>
        <dbReference type="ARBA" id="ARBA00023239"/>
    </source>
</evidence>
<dbReference type="GO" id="GO:0006597">
    <property type="term" value="P:spermine biosynthetic process"/>
    <property type="evidence" value="ECO:0007669"/>
    <property type="project" value="InterPro"/>
</dbReference>
<keyword evidence="6" id="KW-0210">Decarboxylase</keyword>
<dbReference type="PANTHER" id="PTHR11570:SF0">
    <property type="entry name" value="S-ADENOSYLMETHIONINE DECARBOXYLASE PROENZYME"/>
    <property type="match status" value="1"/>
</dbReference>
<organism evidence="14 15">
    <name type="scientific">Microthyrium microscopicum</name>
    <dbReference type="NCBI Taxonomy" id="703497"/>
    <lineage>
        <taxon>Eukaryota</taxon>
        <taxon>Fungi</taxon>
        <taxon>Dikarya</taxon>
        <taxon>Ascomycota</taxon>
        <taxon>Pezizomycotina</taxon>
        <taxon>Dothideomycetes</taxon>
        <taxon>Dothideomycetes incertae sedis</taxon>
        <taxon>Microthyriales</taxon>
        <taxon>Microthyriaceae</taxon>
        <taxon>Microthyrium</taxon>
    </lineage>
</organism>
<evidence type="ECO:0000256" key="3">
    <source>
        <dbReference type="ARBA" id="ARBA00008466"/>
    </source>
</evidence>
<gene>
    <name evidence="14" type="ORF">BT63DRAFT_158178</name>
</gene>
<dbReference type="OrthoDB" id="1068353at2759"/>
<dbReference type="InterPro" id="IPR016067">
    <property type="entry name" value="S-AdoMet_deCO2ase_core"/>
</dbReference>
<dbReference type="Proteomes" id="UP000799302">
    <property type="component" value="Unassembled WGS sequence"/>
</dbReference>
<evidence type="ECO:0000256" key="8">
    <source>
        <dbReference type="ARBA" id="ARBA00023066"/>
    </source>
</evidence>
<dbReference type="EC" id="4.1.1.50" evidence="4"/>
<evidence type="ECO:0000256" key="7">
    <source>
        <dbReference type="ARBA" id="ARBA00022813"/>
    </source>
</evidence>
<evidence type="ECO:0000256" key="1">
    <source>
        <dbReference type="ARBA" id="ARBA00001928"/>
    </source>
</evidence>
<dbReference type="GO" id="GO:0004014">
    <property type="term" value="F:adenosylmethionine decarboxylase activity"/>
    <property type="evidence" value="ECO:0007669"/>
    <property type="project" value="UniProtKB-EC"/>
</dbReference>
<dbReference type="UniPathway" id="UPA00331">
    <property type="reaction ID" value="UER00451"/>
</dbReference>
<dbReference type="FunFam" id="3.60.90.10:FF:000023">
    <property type="entry name" value="S-adenosylmethionine decarboxylase proenzyme"/>
    <property type="match status" value="1"/>
</dbReference>
<evidence type="ECO:0000256" key="6">
    <source>
        <dbReference type="ARBA" id="ARBA00022793"/>
    </source>
</evidence>
<dbReference type="NCBIfam" id="TIGR00535">
    <property type="entry name" value="SAM_DCase"/>
    <property type="match status" value="1"/>
</dbReference>
<evidence type="ECO:0000256" key="9">
    <source>
        <dbReference type="ARBA" id="ARBA00023115"/>
    </source>
</evidence>
<sequence length="519" mass="57504">MVNIEIPKTSAAPSSPYFGTPHLTINRDATIDLDSSNAFEGPEKLLEVWFSPSESELPESCAPNGLKSVRPETWTEMLDLVHCKVLSIVESEHVDAYLLSESSMFVFPHKLVLKTCGTTTLLYGLPRLLEIAALSAGFPHAKPDLNAARPAAAAPYRVFYSRKNFLYPNQQRGPHKSWTDEVRFLDQLFVGGSAYMIGKMNGEHWYLYITAPHTELTPPVSPIDLDDEEHTQTKFLSLPKEGEALMQANHEEDETLEILMTDLDEKNARQFYLEDASAVAEGRFLQKAREARKNAVNSLGTIQDAGQFNAAVLDDATFDVFGQNSDHSDISGSDDEFTVPEELSTEGHTLGTVVSESCGLSDVYSLNKYPDARVDAYLFTPCGFSANGVIPAPPGSPGCDGKATHYFTVHVTPEPQCSYASFETNVPARQSGRETADIIEQVVKIFKPGRFSVTLFEGKQSEDGAITAAKKNKRMDAIEGYKRVERIVQELDGYELVFRYYERCDWKGGAPPRLGEIVF</sequence>
<comment type="similarity">
    <text evidence="3">Belongs to the eukaryotic AdoMetDC family.</text>
</comment>
<evidence type="ECO:0000256" key="2">
    <source>
        <dbReference type="ARBA" id="ARBA00004911"/>
    </source>
</evidence>
<evidence type="ECO:0000256" key="4">
    <source>
        <dbReference type="ARBA" id="ARBA00012357"/>
    </source>
</evidence>
<dbReference type="Pfam" id="PF01536">
    <property type="entry name" value="SAM_decarbox"/>
    <property type="match status" value="1"/>
</dbReference>
<dbReference type="GO" id="GO:0005829">
    <property type="term" value="C:cytosol"/>
    <property type="evidence" value="ECO:0007669"/>
    <property type="project" value="TreeGrafter"/>
</dbReference>
<dbReference type="SUPFAM" id="SSF56276">
    <property type="entry name" value="S-adenosylmethionine decarboxylase"/>
    <property type="match status" value="1"/>
</dbReference>
<evidence type="ECO:0000256" key="5">
    <source>
        <dbReference type="ARBA" id="ARBA00022691"/>
    </source>
</evidence>
<comment type="pathway">
    <text evidence="2">Amine and polyamine biosynthesis; S-adenosylmethioninamine biosynthesis; S-adenosylmethioninamine from S-adenosyl-L-methionine: step 1/1.</text>
</comment>